<dbReference type="AlphaFoldDB" id="A0A1T4WES1"/>
<dbReference type="Pfam" id="PF14559">
    <property type="entry name" value="TPR_19"/>
    <property type="match status" value="1"/>
</dbReference>
<name>A0A1T4WES1_9GAMM</name>
<dbReference type="InterPro" id="IPR011990">
    <property type="entry name" value="TPR-like_helical_dom_sf"/>
</dbReference>
<reference evidence="2" key="1">
    <citation type="submission" date="2017-02" db="EMBL/GenBank/DDBJ databases">
        <authorList>
            <person name="Varghese N."/>
            <person name="Submissions S."/>
        </authorList>
    </citation>
    <scope>NUCLEOTIDE SEQUENCE [LARGE SCALE GENOMIC DNA]</scope>
    <source>
        <strain evidence="2">ATCC 49788</strain>
    </source>
</reference>
<evidence type="ECO:0000313" key="1">
    <source>
        <dbReference type="EMBL" id="SKA75161.1"/>
    </source>
</evidence>
<evidence type="ECO:0008006" key="3">
    <source>
        <dbReference type="Google" id="ProtNLM"/>
    </source>
</evidence>
<dbReference type="EMBL" id="FUYB01000005">
    <property type="protein sequence ID" value="SKA75161.1"/>
    <property type="molecule type" value="Genomic_DNA"/>
</dbReference>
<keyword evidence="2" id="KW-1185">Reference proteome</keyword>
<dbReference type="STRING" id="92487.SAMN02745130_01480"/>
<gene>
    <name evidence="1" type="ORF">SAMN02745130_01480</name>
</gene>
<dbReference type="OrthoDB" id="5624345at2"/>
<dbReference type="RefSeq" id="WP_078921956.1">
    <property type="nucleotide sequence ID" value="NZ_FUYB01000005.1"/>
</dbReference>
<accession>A0A1T4WES1</accession>
<dbReference type="Gene3D" id="1.25.40.10">
    <property type="entry name" value="Tetratricopeptide repeat domain"/>
    <property type="match status" value="1"/>
</dbReference>
<evidence type="ECO:0000313" key="2">
    <source>
        <dbReference type="Proteomes" id="UP000190460"/>
    </source>
</evidence>
<dbReference type="Proteomes" id="UP000190460">
    <property type="component" value="Unassembled WGS sequence"/>
</dbReference>
<sequence length="121" mass="13105">MKATTEILQLLSEVGYMACFKGDSVRSQAIMEGVDAIAREQSSIKMGVAVAKMYAGDMDGAISIFRDQVLAKEPDHMSAKCFLGIALNLSGEADEARTLFEEVSLRGNSDEKGIADFYLSK</sequence>
<organism evidence="1 2">
    <name type="scientific">Thiothrix eikelboomii</name>
    <dbReference type="NCBI Taxonomy" id="92487"/>
    <lineage>
        <taxon>Bacteria</taxon>
        <taxon>Pseudomonadati</taxon>
        <taxon>Pseudomonadota</taxon>
        <taxon>Gammaproteobacteria</taxon>
        <taxon>Thiotrichales</taxon>
        <taxon>Thiotrichaceae</taxon>
        <taxon>Thiothrix</taxon>
    </lineage>
</organism>
<dbReference type="SUPFAM" id="SSF48452">
    <property type="entry name" value="TPR-like"/>
    <property type="match status" value="1"/>
</dbReference>
<protein>
    <recommendedName>
        <fullName evidence="3">Tetratricopeptide repeat-containing protein</fullName>
    </recommendedName>
</protein>
<proteinExistence type="predicted"/>